<dbReference type="PANTHER" id="PTHR31490:SF2">
    <property type="entry name" value="GLYCOSYL HYDROLASE FAMILY 10 PROTEIN"/>
    <property type="match status" value="1"/>
</dbReference>
<dbReference type="Proteomes" id="UP000316621">
    <property type="component" value="Chromosome 1"/>
</dbReference>
<dbReference type="InterPro" id="IPR012972">
    <property type="entry name" value="NLE"/>
</dbReference>
<keyword evidence="5" id="KW-0378">Hydrolase</keyword>
<feature type="repeat" description="WD" evidence="9">
    <location>
        <begin position="353"/>
        <end position="394"/>
    </location>
</feature>
<dbReference type="SUPFAM" id="SSF51445">
    <property type="entry name" value="(Trans)glycosidases"/>
    <property type="match status" value="1"/>
</dbReference>
<evidence type="ECO:0000313" key="12">
    <source>
        <dbReference type="Proteomes" id="UP000316621"/>
    </source>
</evidence>
<dbReference type="Pfam" id="PF00400">
    <property type="entry name" value="WD40"/>
    <property type="match status" value="6"/>
</dbReference>
<keyword evidence="12" id="KW-1185">Reference proteome</keyword>
<proteinExistence type="inferred from homology"/>
<dbReference type="InterPro" id="IPR008979">
    <property type="entry name" value="Galactose-bd-like_sf"/>
</dbReference>
<protein>
    <recommendedName>
        <fullName evidence="10">GH10 domain-containing protein</fullName>
    </recommendedName>
</protein>
<evidence type="ECO:0000259" key="10">
    <source>
        <dbReference type="PROSITE" id="PS51760"/>
    </source>
</evidence>
<dbReference type="InterPro" id="IPR020472">
    <property type="entry name" value="WD40_PAC1"/>
</dbReference>
<dbReference type="InterPro" id="IPR019775">
    <property type="entry name" value="WD40_repeat_CS"/>
</dbReference>
<evidence type="ECO:0000256" key="8">
    <source>
        <dbReference type="ARBA" id="ARBA00023326"/>
    </source>
</evidence>
<dbReference type="Gene3D" id="3.20.20.80">
    <property type="entry name" value="Glycosidases"/>
    <property type="match status" value="1"/>
</dbReference>
<dbReference type="InterPro" id="IPR001680">
    <property type="entry name" value="WD40_rpt"/>
</dbReference>
<name>A0A4Y7IGN1_PAPSO</name>
<dbReference type="STRING" id="3469.A0A4Y7IGN1"/>
<dbReference type="InterPro" id="IPR017853">
    <property type="entry name" value="GH"/>
</dbReference>
<dbReference type="PANTHER" id="PTHR31490">
    <property type="entry name" value="GLYCOSYL HYDROLASE"/>
    <property type="match status" value="1"/>
</dbReference>
<sequence>MCQFTDPEGVPLGASMYLPHDAGPLQLQLLVNKLLNNEEKLPYSFYISDQELIVQLGVYLEKNKGHEGEVVAVAFSPDGRQLASGSGDTTVRLWDLTTQTPLYTCIGHKQYVLCLAWSPDGKHLVSGSKDGEILSWDTQTGKQLGMPFKGHKKWITSISWEPLHLSSPCRCFATSSKDGDVRVWDISFRRCVLSLTGHTDAVTCVKLSGEGVIYSRYTFSFIFIPRMDIYKCSTASLHFSRFSRVYPPVQVNYCSSHDRTIKVWDTTQGKLIRKLEGHAHWVNTPSLNTEYVLRTGAYDHTGKQYSSPEEMKQVALERYKKLKENAPERLVSGSDDHTLLLWEPDNHEPAKQLKGHQQVVNHVYFSPDGQWIVSASFDKSVKLWNGTTGNYVATFRGHVGCVYQLSWSADSRLLLSGSKDSTLKVWDIQKLKLKQDLPGHEDDVFDVDWSPDGEKATLMTFQATGTRRILRHFGYTIDALSYDHSATIECLKEPLKPQYSGGIIVNPEFSYGLKGWSSFGGNGGKIMHKTSEDGNSFIVAHSRNQPYDTFSQKIYLHKENLYAFSAWIQVSHGKGPVTAVFKTTDGFTYAGSAVARSGCWSMLKGGLTVDSSGYAELYFQSNNTNAEIWVDNVSLQPFTKEQWRSHQVEGINKARKRDVKVHVIDSKGETLQGANIHFRPRQNKASFPFGCVINKDIIGNQAAQNWFLSRFSVTVFGNELKWYATERFRGVENYTDADAMLAFAKQNGIPVRGHCIFWDDPDYQPKWVPSLSPEEIKDAAYKRLQSVVSRYSGQFINWDVNNENLHFQYFEQILGANASDVFFQMANQLDPATRLFMNEFNTLEWSGDTSASPAQYVAKLQEIGNFYQGPRGIGLESHFGTPNIPYVRAALDTLASAGVPIWLTELDVSVENGTEMQASYLEQILREAHSHTAVEGIVLWAARNETGCYRMCLTDENYNNLPTGVVVDKLIDEWKPQISEGLTDSNGEFKTLLFHGHYDVAINHPSMNSTFSRRFEVTAPETSARNSEDTTISPMILHVQVDV</sequence>
<feature type="domain" description="GH10" evidence="10">
    <location>
        <begin position="681"/>
        <end position="970"/>
    </location>
</feature>
<evidence type="ECO:0000256" key="6">
    <source>
        <dbReference type="ARBA" id="ARBA00023242"/>
    </source>
</evidence>
<keyword evidence="3 9" id="KW-0853">WD repeat</keyword>
<keyword evidence="7" id="KW-0119">Carbohydrate metabolism</keyword>
<evidence type="ECO:0000256" key="5">
    <source>
        <dbReference type="ARBA" id="ARBA00022801"/>
    </source>
</evidence>
<dbReference type="SMART" id="SM00633">
    <property type="entry name" value="Glyco_10"/>
    <property type="match status" value="1"/>
</dbReference>
<feature type="repeat" description="WD" evidence="9">
    <location>
        <begin position="395"/>
        <end position="436"/>
    </location>
</feature>
<feature type="repeat" description="WD" evidence="9">
    <location>
        <begin position="148"/>
        <end position="194"/>
    </location>
</feature>
<evidence type="ECO:0000313" key="11">
    <source>
        <dbReference type="EMBL" id="RZC46870.1"/>
    </source>
</evidence>
<evidence type="ECO:0000256" key="7">
    <source>
        <dbReference type="ARBA" id="ARBA00023277"/>
    </source>
</evidence>
<dbReference type="GO" id="GO:0000272">
    <property type="term" value="P:polysaccharide catabolic process"/>
    <property type="evidence" value="ECO:0007669"/>
    <property type="project" value="UniProtKB-KW"/>
</dbReference>
<dbReference type="CDD" id="cd00200">
    <property type="entry name" value="WD40"/>
    <property type="match status" value="1"/>
</dbReference>
<reference evidence="11 12" key="1">
    <citation type="journal article" date="2018" name="Science">
        <title>The opium poppy genome and morphinan production.</title>
        <authorList>
            <person name="Guo L."/>
            <person name="Winzer T."/>
            <person name="Yang X."/>
            <person name="Li Y."/>
            <person name="Ning Z."/>
            <person name="He Z."/>
            <person name="Teodor R."/>
            <person name="Lu Y."/>
            <person name="Bowser T.A."/>
            <person name="Graham I.A."/>
            <person name="Ye K."/>
        </authorList>
    </citation>
    <scope>NUCLEOTIDE SEQUENCE [LARGE SCALE GENOMIC DNA]</scope>
    <source>
        <strain evidence="12">cv. HN1</strain>
        <tissue evidence="11">Leaves</tissue>
    </source>
</reference>
<dbReference type="InterPro" id="IPR015943">
    <property type="entry name" value="WD40/YVTN_repeat-like_dom_sf"/>
</dbReference>
<dbReference type="Pfam" id="PF00331">
    <property type="entry name" value="Glyco_hydro_10"/>
    <property type="match status" value="1"/>
</dbReference>
<comment type="similarity">
    <text evidence="2">Belongs to the glycosyl hydrolase 10 (cellulase F) family.</text>
</comment>
<feature type="repeat" description="WD" evidence="9">
    <location>
        <begin position="63"/>
        <end position="104"/>
    </location>
</feature>
<dbReference type="EMBL" id="CM010715">
    <property type="protein sequence ID" value="RZC46870.1"/>
    <property type="molecule type" value="Genomic_DNA"/>
</dbReference>
<comment type="subcellular location">
    <subcellularLocation>
        <location evidence="1">Nucleus</location>
        <location evidence="1">Nucleolus</location>
    </subcellularLocation>
</comment>
<dbReference type="InterPro" id="IPR044846">
    <property type="entry name" value="GH10"/>
</dbReference>
<evidence type="ECO:0000256" key="1">
    <source>
        <dbReference type="ARBA" id="ARBA00004604"/>
    </source>
</evidence>
<evidence type="ECO:0000256" key="4">
    <source>
        <dbReference type="ARBA" id="ARBA00022737"/>
    </source>
</evidence>
<dbReference type="PROSITE" id="PS50294">
    <property type="entry name" value="WD_REPEATS_REGION"/>
    <property type="match status" value="5"/>
</dbReference>
<keyword evidence="4" id="KW-0677">Repeat</keyword>
<keyword evidence="6" id="KW-0539">Nucleus</keyword>
<feature type="repeat" description="WD" evidence="9">
    <location>
        <begin position="105"/>
        <end position="146"/>
    </location>
</feature>
<evidence type="ECO:0000256" key="3">
    <source>
        <dbReference type="ARBA" id="ARBA00022574"/>
    </source>
</evidence>
<dbReference type="GO" id="GO:0005730">
    <property type="term" value="C:nucleolus"/>
    <property type="evidence" value="ECO:0007669"/>
    <property type="project" value="UniProtKB-SubCell"/>
</dbReference>
<dbReference type="PROSITE" id="PS50082">
    <property type="entry name" value="WD_REPEATS_2"/>
    <property type="match status" value="5"/>
</dbReference>
<dbReference type="SMART" id="SM00320">
    <property type="entry name" value="WD40"/>
    <property type="match status" value="8"/>
</dbReference>
<dbReference type="AlphaFoldDB" id="A0A4Y7IGN1"/>
<dbReference type="InterPro" id="IPR036322">
    <property type="entry name" value="WD40_repeat_dom_sf"/>
</dbReference>
<evidence type="ECO:0000256" key="2">
    <source>
        <dbReference type="ARBA" id="ARBA00007495"/>
    </source>
</evidence>
<dbReference type="PROSITE" id="PS00678">
    <property type="entry name" value="WD_REPEATS_1"/>
    <property type="match status" value="3"/>
</dbReference>
<dbReference type="PROSITE" id="PS51760">
    <property type="entry name" value="GH10_2"/>
    <property type="match status" value="1"/>
</dbReference>
<dbReference type="InterPro" id="IPR001000">
    <property type="entry name" value="GH10_dom"/>
</dbReference>
<dbReference type="GO" id="GO:0031176">
    <property type="term" value="F:endo-1,4-beta-xylanase activity"/>
    <property type="evidence" value="ECO:0007669"/>
    <property type="project" value="UniProtKB-ARBA"/>
</dbReference>
<evidence type="ECO:0000256" key="9">
    <source>
        <dbReference type="PROSITE-ProRule" id="PRU00221"/>
    </source>
</evidence>
<organism evidence="11 12">
    <name type="scientific">Papaver somniferum</name>
    <name type="common">Opium poppy</name>
    <dbReference type="NCBI Taxonomy" id="3469"/>
    <lineage>
        <taxon>Eukaryota</taxon>
        <taxon>Viridiplantae</taxon>
        <taxon>Streptophyta</taxon>
        <taxon>Embryophyta</taxon>
        <taxon>Tracheophyta</taxon>
        <taxon>Spermatophyta</taxon>
        <taxon>Magnoliopsida</taxon>
        <taxon>Ranunculales</taxon>
        <taxon>Papaveraceae</taxon>
        <taxon>Papaveroideae</taxon>
        <taxon>Papaver</taxon>
    </lineage>
</organism>
<dbReference type="SUPFAM" id="SSF50978">
    <property type="entry name" value="WD40 repeat-like"/>
    <property type="match status" value="2"/>
</dbReference>
<dbReference type="Gene3D" id="2.130.10.10">
    <property type="entry name" value="YVTN repeat-like/Quinoprotein amine dehydrogenase"/>
    <property type="match status" value="1"/>
</dbReference>
<dbReference type="InterPro" id="IPR003305">
    <property type="entry name" value="CenC_carb-bd"/>
</dbReference>
<dbReference type="Gramene" id="RZC46870">
    <property type="protein sequence ID" value="RZC46870"/>
    <property type="gene ID" value="C5167_039815"/>
</dbReference>
<dbReference type="SUPFAM" id="SSF49785">
    <property type="entry name" value="Galactose-binding domain-like"/>
    <property type="match status" value="1"/>
</dbReference>
<keyword evidence="8" id="KW-0624">Polysaccharide degradation</keyword>
<dbReference type="Gene3D" id="2.60.120.260">
    <property type="entry name" value="Galactose-binding domain-like"/>
    <property type="match status" value="1"/>
</dbReference>
<dbReference type="Pfam" id="PF02018">
    <property type="entry name" value="CBM_4_9"/>
    <property type="match status" value="1"/>
</dbReference>
<gene>
    <name evidence="11" type="ORF">C5167_039815</name>
</gene>
<dbReference type="Pfam" id="PF08154">
    <property type="entry name" value="NLE"/>
    <property type="match status" value="1"/>
</dbReference>
<dbReference type="PRINTS" id="PR00320">
    <property type="entry name" value="GPROTEINBRPT"/>
</dbReference>
<accession>A0A4Y7IGN1</accession>